<protein>
    <recommendedName>
        <fullName evidence="3">Lipoprotein</fullName>
    </recommendedName>
</protein>
<dbReference type="OrthoDB" id="32018at2"/>
<name>A0A511QX44_9DEIN</name>
<dbReference type="Proteomes" id="UP000321197">
    <property type="component" value="Unassembled WGS sequence"/>
</dbReference>
<dbReference type="PROSITE" id="PS51257">
    <property type="entry name" value="PROKAR_LIPOPROTEIN"/>
    <property type="match status" value="1"/>
</dbReference>
<proteinExistence type="predicted"/>
<evidence type="ECO:0000313" key="1">
    <source>
        <dbReference type="EMBL" id="GEM81951.1"/>
    </source>
</evidence>
<evidence type="ECO:0000313" key="2">
    <source>
        <dbReference type="Proteomes" id="UP000321197"/>
    </source>
</evidence>
<dbReference type="AlphaFoldDB" id="A0A511QX44"/>
<dbReference type="RefSeq" id="WP_119340496.1">
    <property type="nucleotide sequence ID" value="NZ_BJXL01000001.1"/>
</dbReference>
<reference evidence="1 2" key="1">
    <citation type="submission" date="2019-07" db="EMBL/GenBank/DDBJ databases">
        <title>Whole genome shotgun sequence of Meiothermus hypogaeus NBRC 106114.</title>
        <authorList>
            <person name="Hosoyama A."/>
            <person name="Uohara A."/>
            <person name="Ohji S."/>
            <person name="Ichikawa N."/>
        </authorList>
    </citation>
    <scope>NUCLEOTIDE SEQUENCE [LARGE SCALE GENOMIC DNA]</scope>
    <source>
        <strain evidence="1 2">NBRC 106114</strain>
    </source>
</reference>
<dbReference type="EMBL" id="BJXL01000001">
    <property type="protein sequence ID" value="GEM81951.1"/>
    <property type="molecule type" value="Genomic_DNA"/>
</dbReference>
<evidence type="ECO:0008006" key="3">
    <source>
        <dbReference type="Google" id="ProtNLM"/>
    </source>
</evidence>
<organism evidence="1 2">
    <name type="scientific">Meiothermus hypogaeus NBRC 106114</name>
    <dbReference type="NCBI Taxonomy" id="1227553"/>
    <lineage>
        <taxon>Bacteria</taxon>
        <taxon>Thermotogati</taxon>
        <taxon>Deinococcota</taxon>
        <taxon>Deinococci</taxon>
        <taxon>Thermales</taxon>
        <taxon>Thermaceae</taxon>
        <taxon>Meiothermus</taxon>
    </lineage>
</organism>
<gene>
    <name evidence="1" type="ORF">MHY01S_01170</name>
</gene>
<sequence>MPRLALVALILLLAACSAATRYVINVNVLSFIPQNQRTLTIPSGSGSLLFPGADQEGLLVPLPIQLDILERGQILVVANLTNTGGSTFSGSYELRLAPENDLNVNDNAGGDIGLGAGSFNVPVGGTQEISINLTLSDTQNKNALDIIKGGSFRVAIRVGASSSGGTLALNQGRISVTGRPFAVIK</sequence>
<comment type="caution">
    <text evidence="1">The sequence shown here is derived from an EMBL/GenBank/DDBJ whole genome shotgun (WGS) entry which is preliminary data.</text>
</comment>
<accession>A0A511QX44</accession>